<feature type="transmembrane region" description="Helical" evidence="1">
    <location>
        <begin position="107"/>
        <end position="126"/>
    </location>
</feature>
<sequence length="167" mass="19680">MDNVFWLFPIIFMIHEMEEIIGFKLWLEKNNEIVKKNNLLKKLYKNFSTEGFAIAILEEYLLCILLTTISIIWKAYLLWIGVFIAFTVHLAIHIIQSIVISKYIPALISSVVLLPISIFLIVKTINYFKYDYLHVIVFSTLSIILMVLNLIFVHWIMEQVTKKIKEL</sequence>
<feature type="transmembrane region" description="Helical" evidence="1">
    <location>
        <begin position="76"/>
        <end position="95"/>
    </location>
</feature>
<dbReference type="Proteomes" id="UP000644875">
    <property type="component" value="Unassembled WGS sequence"/>
</dbReference>
<reference evidence="2 3" key="1">
    <citation type="journal article" date="2021" name="Int. J. Syst. Evol. Microbiol.">
        <title>Streptococcus vicugnae sp. nov., isolated from faeces of alpacas (Vicugna pacos) and cattle (Bos taurus), Streptococcus zalophi sp. nov., and Streptococcus pacificus sp. nov., isolated from respiratory tract of California sea lions (Zalophus californianus).</title>
        <authorList>
            <person name="Volokhov D.V."/>
            <person name="Zagorodnyaya T.A."/>
            <person name="Shen Z."/>
            <person name="Blom J."/>
            <person name="Furtak V.A."/>
            <person name="Eisenberg T."/>
            <person name="Fan P."/>
            <person name="Jeong K.C."/>
            <person name="Gao Y."/>
            <person name="Zhang S."/>
            <person name="Amselle M."/>
        </authorList>
    </citation>
    <scope>NUCLEOTIDE SEQUENCE [LARGE SCALE GENOMIC DNA]</scope>
    <source>
        <strain evidence="3">CSL7508-lung</strain>
    </source>
</reference>
<feature type="transmembrane region" description="Helical" evidence="1">
    <location>
        <begin position="132"/>
        <end position="157"/>
    </location>
</feature>
<proteinExistence type="predicted"/>
<keyword evidence="1" id="KW-1133">Transmembrane helix</keyword>
<dbReference type="Pfam" id="PF13787">
    <property type="entry name" value="HXXEE"/>
    <property type="match status" value="1"/>
</dbReference>
<feature type="transmembrane region" description="Helical" evidence="1">
    <location>
        <begin position="6"/>
        <end position="27"/>
    </location>
</feature>
<keyword evidence="1" id="KW-0812">Transmembrane</keyword>
<feature type="transmembrane region" description="Helical" evidence="1">
    <location>
        <begin position="47"/>
        <end position="70"/>
    </location>
</feature>
<gene>
    <name evidence="2" type="ORF">JHK64_00945</name>
</gene>
<evidence type="ECO:0000256" key="1">
    <source>
        <dbReference type="SAM" id="Phobius"/>
    </source>
</evidence>
<comment type="caution">
    <text evidence="2">The sequence shown here is derived from an EMBL/GenBank/DDBJ whole genome shotgun (WGS) entry which is preliminary data.</text>
</comment>
<dbReference type="RefSeq" id="WP_199567125.1">
    <property type="nucleotide sequence ID" value="NZ_JAENBP010000001.1"/>
</dbReference>
<dbReference type="InterPro" id="IPR025671">
    <property type="entry name" value="HXXEE"/>
</dbReference>
<evidence type="ECO:0000313" key="3">
    <source>
        <dbReference type="Proteomes" id="UP000644875"/>
    </source>
</evidence>
<evidence type="ECO:0000313" key="2">
    <source>
        <dbReference type="EMBL" id="MBJ8349196.1"/>
    </source>
</evidence>
<dbReference type="AlphaFoldDB" id="A0A934P8R1"/>
<name>A0A934P8R1_9STRE</name>
<keyword evidence="3" id="KW-1185">Reference proteome</keyword>
<organism evidence="2 3">
    <name type="scientific">Streptococcus zalophi</name>
    <dbReference type="NCBI Taxonomy" id="640031"/>
    <lineage>
        <taxon>Bacteria</taxon>
        <taxon>Bacillati</taxon>
        <taxon>Bacillota</taxon>
        <taxon>Bacilli</taxon>
        <taxon>Lactobacillales</taxon>
        <taxon>Streptococcaceae</taxon>
        <taxon>Streptococcus</taxon>
    </lineage>
</organism>
<dbReference type="EMBL" id="JAENBP010000001">
    <property type="protein sequence ID" value="MBJ8349196.1"/>
    <property type="molecule type" value="Genomic_DNA"/>
</dbReference>
<protein>
    <submittedName>
        <fullName evidence="2">HXXEE domain-containing protein</fullName>
    </submittedName>
</protein>
<keyword evidence="1" id="KW-0472">Membrane</keyword>
<accession>A0A934P8R1</accession>